<evidence type="ECO:0000313" key="3">
    <source>
        <dbReference type="Proteomes" id="UP000054007"/>
    </source>
</evidence>
<evidence type="ECO:0000256" key="1">
    <source>
        <dbReference type="SAM" id="MobiDB-lite"/>
    </source>
</evidence>
<dbReference type="AlphaFoldDB" id="A0A0D7BJ31"/>
<feature type="region of interest" description="Disordered" evidence="1">
    <location>
        <begin position="206"/>
        <end position="475"/>
    </location>
</feature>
<feature type="compositionally biased region" description="Low complexity" evidence="1">
    <location>
        <begin position="385"/>
        <end position="395"/>
    </location>
</feature>
<reference evidence="2 3" key="1">
    <citation type="journal article" date="2015" name="Fungal Genet. Biol.">
        <title>Evolution of novel wood decay mechanisms in Agaricales revealed by the genome sequences of Fistulina hepatica and Cylindrobasidium torrendii.</title>
        <authorList>
            <person name="Floudas D."/>
            <person name="Held B.W."/>
            <person name="Riley R."/>
            <person name="Nagy L.G."/>
            <person name="Koehler G."/>
            <person name="Ransdell A.S."/>
            <person name="Younus H."/>
            <person name="Chow J."/>
            <person name="Chiniquy J."/>
            <person name="Lipzen A."/>
            <person name="Tritt A."/>
            <person name="Sun H."/>
            <person name="Haridas S."/>
            <person name="LaButti K."/>
            <person name="Ohm R.A."/>
            <person name="Kues U."/>
            <person name="Blanchette R.A."/>
            <person name="Grigoriev I.V."/>
            <person name="Minto R.E."/>
            <person name="Hibbett D.S."/>
        </authorList>
    </citation>
    <scope>NUCLEOTIDE SEQUENCE [LARGE SCALE GENOMIC DNA]</scope>
    <source>
        <strain evidence="2 3">FP15055 ss-10</strain>
    </source>
</reference>
<gene>
    <name evidence="2" type="ORF">CYLTODRAFT_420077</name>
</gene>
<protein>
    <submittedName>
        <fullName evidence="2">Uncharacterized protein</fullName>
    </submittedName>
</protein>
<proteinExistence type="predicted"/>
<feature type="compositionally biased region" description="Polar residues" evidence="1">
    <location>
        <begin position="270"/>
        <end position="280"/>
    </location>
</feature>
<evidence type="ECO:0000313" key="2">
    <source>
        <dbReference type="EMBL" id="KIY70104.1"/>
    </source>
</evidence>
<accession>A0A0D7BJ31</accession>
<sequence>MDISLDDNFSRCMTGQFFTNAFNHMVPRVEYSGGVSPGAIGSKLARSENSTSIQSGLYDLLCLGKLALVPSDSTLLKILEVVEQNRELPLTKRVPFNDPQIPEFDPSLCVYSLSVQRYKGNIFTRNPKTGEVTKYTHPYPSLPHITTSANPWLVVAAAYNAVTTGNMGLPLLRKVGNTMLAREYPDDFEPVWPSLPQSNACIPELKSDYSSSNSSSLSDSDTAAKQETVDTTPDSEDVEQVKDTHASAPAATQDAKRNVTNAHLEPLIVANTQKDPSQYQADEPSDEDSDHVASVENTQQSVASPDAKTGDNAGSAPMESHVATDGQEDASPPTSNDDAKIGVVEPVEAIEPAAAPLTFASEIENSTASAQPEPQTLQDRSPQPASEAGASSSSSLGITTPVAGIARPQSNSRQSLSTRGTKKRKRTQGNSTEERGSSSGSSSRKKTRQASEPSSQPQLRRAKSLSGLALTRCIR</sequence>
<dbReference type="EMBL" id="KN880473">
    <property type="protein sequence ID" value="KIY70104.1"/>
    <property type="molecule type" value="Genomic_DNA"/>
</dbReference>
<feature type="compositionally biased region" description="Low complexity" evidence="1">
    <location>
        <begin position="208"/>
        <end position="221"/>
    </location>
</feature>
<organism evidence="2 3">
    <name type="scientific">Cylindrobasidium torrendii FP15055 ss-10</name>
    <dbReference type="NCBI Taxonomy" id="1314674"/>
    <lineage>
        <taxon>Eukaryota</taxon>
        <taxon>Fungi</taxon>
        <taxon>Dikarya</taxon>
        <taxon>Basidiomycota</taxon>
        <taxon>Agaricomycotina</taxon>
        <taxon>Agaricomycetes</taxon>
        <taxon>Agaricomycetidae</taxon>
        <taxon>Agaricales</taxon>
        <taxon>Marasmiineae</taxon>
        <taxon>Physalacriaceae</taxon>
        <taxon>Cylindrobasidium</taxon>
    </lineage>
</organism>
<feature type="compositionally biased region" description="Polar residues" evidence="1">
    <location>
        <begin position="363"/>
        <end position="384"/>
    </location>
</feature>
<keyword evidence="3" id="KW-1185">Reference proteome</keyword>
<dbReference type="OrthoDB" id="3098341at2759"/>
<dbReference type="Proteomes" id="UP000054007">
    <property type="component" value="Unassembled WGS sequence"/>
</dbReference>
<feature type="compositionally biased region" description="Polar residues" evidence="1">
    <location>
        <begin position="408"/>
        <end position="419"/>
    </location>
</feature>
<name>A0A0D7BJ31_9AGAR</name>
<feature type="compositionally biased region" description="Low complexity" evidence="1">
    <location>
        <begin position="343"/>
        <end position="356"/>
    </location>
</feature>